<dbReference type="Proteomes" id="UP000813385">
    <property type="component" value="Unassembled WGS sequence"/>
</dbReference>
<dbReference type="SUPFAM" id="SSF89372">
    <property type="entry name" value="Fucose-specific lectin"/>
    <property type="match status" value="1"/>
</dbReference>
<accession>A0A8K0TAG8</accession>
<dbReference type="AlphaFoldDB" id="A0A8K0TAG8"/>
<name>A0A8K0TAG8_9PEZI</name>
<keyword evidence="2" id="KW-0472">Membrane</keyword>
<organism evidence="3 4">
    <name type="scientific">Plectosphaerella cucumerina</name>
    <dbReference type="NCBI Taxonomy" id="40658"/>
    <lineage>
        <taxon>Eukaryota</taxon>
        <taxon>Fungi</taxon>
        <taxon>Dikarya</taxon>
        <taxon>Ascomycota</taxon>
        <taxon>Pezizomycotina</taxon>
        <taxon>Sordariomycetes</taxon>
        <taxon>Hypocreomycetidae</taxon>
        <taxon>Glomerellales</taxon>
        <taxon>Plectosphaerellaceae</taxon>
        <taxon>Plectosphaerella</taxon>
    </lineage>
</organism>
<evidence type="ECO:0000313" key="4">
    <source>
        <dbReference type="Proteomes" id="UP000813385"/>
    </source>
</evidence>
<keyword evidence="2" id="KW-0812">Transmembrane</keyword>
<dbReference type="OrthoDB" id="5396810at2759"/>
<dbReference type="EMBL" id="JAGPXD010000007">
    <property type="protein sequence ID" value="KAH7347592.1"/>
    <property type="molecule type" value="Genomic_DNA"/>
</dbReference>
<protein>
    <recommendedName>
        <fullName evidence="5">Fucose-specific lectin</fullName>
    </recommendedName>
</protein>
<feature type="transmembrane region" description="Helical" evidence="2">
    <location>
        <begin position="106"/>
        <end position="128"/>
    </location>
</feature>
<evidence type="ECO:0000256" key="2">
    <source>
        <dbReference type="SAM" id="Phobius"/>
    </source>
</evidence>
<dbReference type="Gene3D" id="2.120.10.70">
    <property type="entry name" value="Fucose-specific lectin"/>
    <property type="match status" value="2"/>
</dbReference>
<comment type="caution">
    <text evidence="3">The sequence shown here is derived from an EMBL/GenBank/DDBJ whole genome shotgun (WGS) entry which is preliminary data.</text>
</comment>
<comment type="similarity">
    <text evidence="1">Belongs to the fungal fucose-specific lectin family.</text>
</comment>
<proteinExistence type="inferred from homology"/>
<dbReference type="InterPro" id="IPR012475">
    <property type="entry name" value="Fungal_lectin"/>
</dbReference>
<reference evidence="3" key="1">
    <citation type="journal article" date="2021" name="Nat. Commun.">
        <title>Genetic determinants of endophytism in the Arabidopsis root mycobiome.</title>
        <authorList>
            <person name="Mesny F."/>
            <person name="Miyauchi S."/>
            <person name="Thiergart T."/>
            <person name="Pickel B."/>
            <person name="Atanasova L."/>
            <person name="Karlsson M."/>
            <person name="Huettel B."/>
            <person name="Barry K.W."/>
            <person name="Haridas S."/>
            <person name="Chen C."/>
            <person name="Bauer D."/>
            <person name="Andreopoulos W."/>
            <person name="Pangilinan J."/>
            <person name="LaButti K."/>
            <person name="Riley R."/>
            <person name="Lipzen A."/>
            <person name="Clum A."/>
            <person name="Drula E."/>
            <person name="Henrissat B."/>
            <person name="Kohler A."/>
            <person name="Grigoriev I.V."/>
            <person name="Martin F.M."/>
            <person name="Hacquard S."/>
        </authorList>
    </citation>
    <scope>NUCLEOTIDE SEQUENCE</scope>
    <source>
        <strain evidence="3">MPI-CAGE-AT-0016</strain>
    </source>
</reference>
<evidence type="ECO:0000313" key="3">
    <source>
        <dbReference type="EMBL" id="KAH7347592.1"/>
    </source>
</evidence>
<keyword evidence="4" id="KW-1185">Reference proteome</keyword>
<keyword evidence="2" id="KW-1133">Transmembrane helix</keyword>
<dbReference type="Pfam" id="PF07938">
    <property type="entry name" value="Fungal_lectin"/>
    <property type="match status" value="1"/>
</dbReference>
<evidence type="ECO:0008006" key="5">
    <source>
        <dbReference type="Google" id="ProtNLM"/>
    </source>
</evidence>
<sequence length="486" mass="50819">MSSMKVPPAAEGIEVEHFSDLEVVNRLSVMIPSEKVAISREEAAAASSTPATPAPAYVAAPAAAAAIATTSTTRASTQVSDDGSSVYTAKPLPKEPKRIMGMKKKVFILLAVGSALAIITALAVALGISLGSKQSASMDTIANVTNPTTSEPTVASDPGRVLGTSNIAAVNWTDNANIGRAAVFYQDSSNALSVMLFDAVSGGWTYRNVTASVMNSSSIPSLDVQPGTPLACVTNRWQVSLYYLRSDNKIGEIYAPDPVKGEWFPGAMSSVLDPQASAGSSLAAYWQICPGCSNTLLVAYQGPDGVQLANHTNDQWQSMPTISNKITTGSGLSMSPFVDFEGAGPTGTDANALRIYHAQSNNLTEVISGPLTGNRWETGNSGVAITNKLPTKPAPEIASFSFGTHGWTNSLATYLTSSGSLVSSLWNGTTWTTSTPEIVGNTGNFTAIAATQSQLMFGVVDGAVHQLRIDAAKDPFKWYHVNKIAG</sequence>
<gene>
    <name evidence="3" type="ORF">B0T11DRAFT_343714</name>
</gene>
<evidence type="ECO:0000256" key="1">
    <source>
        <dbReference type="ARBA" id="ARBA00009042"/>
    </source>
</evidence>